<comment type="caution">
    <text evidence="1">The sequence shown here is derived from an EMBL/GenBank/DDBJ whole genome shotgun (WGS) entry which is preliminary data.</text>
</comment>
<proteinExistence type="predicted"/>
<dbReference type="EMBL" id="MU266406">
    <property type="protein sequence ID" value="KAH7925256.1"/>
    <property type="molecule type" value="Genomic_DNA"/>
</dbReference>
<reference evidence="1" key="1">
    <citation type="journal article" date="2021" name="New Phytol.">
        <title>Evolutionary innovations through gain and loss of genes in the ectomycorrhizal Boletales.</title>
        <authorList>
            <person name="Wu G."/>
            <person name="Miyauchi S."/>
            <person name="Morin E."/>
            <person name="Kuo A."/>
            <person name="Drula E."/>
            <person name="Varga T."/>
            <person name="Kohler A."/>
            <person name="Feng B."/>
            <person name="Cao Y."/>
            <person name="Lipzen A."/>
            <person name="Daum C."/>
            <person name="Hundley H."/>
            <person name="Pangilinan J."/>
            <person name="Johnson J."/>
            <person name="Barry K."/>
            <person name="LaButti K."/>
            <person name="Ng V."/>
            <person name="Ahrendt S."/>
            <person name="Min B."/>
            <person name="Choi I.G."/>
            <person name="Park H."/>
            <person name="Plett J.M."/>
            <person name="Magnuson J."/>
            <person name="Spatafora J.W."/>
            <person name="Nagy L.G."/>
            <person name="Henrissat B."/>
            <person name="Grigoriev I.V."/>
            <person name="Yang Z.L."/>
            <person name="Xu J."/>
            <person name="Martin F.M."/>
        </authorList>
    </citation>
    <scope>NUCLEOTIDE SEQUENCE</scope>
    <source>
        <strain evidence="1">KUC20120723A-06</strain>
    </source>
</reference>
<accession>A0ACB8BIE3</accession>
<evidence type="ECO:0000313" key="2">
    <source>
        <dbReference type="Proteomes" id="UP000790709"/>
    </source>
</evidence>
<evidence type="ECO:0000313" key="1">
    <source>
        <dbReference type="EMBL" id="KAH7925256.1"/>
    </source>
</evidence>
<name>A0ACB8BIE3_9AGAM</name>
<gene>
    <name evidence="1" type="ORF">BV22DRAFT_452935</name>
</gene>
<sequence>MSLPVDLSHRSFFERYFSHRPTLTALFLLEPACSRALYSVSPYPLPRSIRSCTQHYKHHSALGVRLPARRDPHCVNRRKLWAKRSLFTRCEDMSIRWDFSFPLTVSLRATPIGSSVGWVQLPV</sequence>
<organism evidence="1 2">
    <name type="scientific">Leucogyrophana mollusca</name>
    <dbReference type="NCBI Taxonomy" id="85980"/>
    <lineage>
        <taxon>Eukaryota</taxon>
        <taxon>Fungi</taxon>
        <taxon>Dikarya</taxon>
        <taxon>Basidiomycota</taxon>
        <taxon>Agaricomycotina</taxon>
        <taxon>Agaricomycetes</taxon>
        <taxon>Agaricomycetidae</taxon>
        <taxon>Boletales</taxon>
        <taxon>Boletales incertae sedis</taxon>
        <taxon>Leucogyrophana</taxon>
    </lineage>
</organism>
<keyword evidence="2" id="KW-1185">Reference proteome</keyword>
<dbReference type="Proteomes" id="UP000790709">
    <property type="component" value="Unassembled WGS sequence"/>
</dbReference>
<protein>
    <submittedName>
        <fullName evidence="1">Uncharacterized protein</fullName>
    </submittedName>
</protein>